<evidence type="ECO:0000259" key="1">
    <source>
        <dbReference type="PROSITE" id="PS50076"/>
    </source>
</evidence>
<dbReference type="PANTHER" id="PTHR44743">
    <property type="entry name" value="PUTATIVE, EXPRESSED-RELATED"/>
    <property type="match status" value="1"/>
</dbReference>
<dbReference type="PRINTS" id="PR00625">
    <property type="entry name" value="JDOMAIN"/>
</dbReference>
<keyword evidence="3" id="KW-1185">Reference proteome</keyword>
<dbReference type="PANTHER" id="PTHR44743:SF11">
    <property type="entry name" value="PUTATIVE, EXPRESSED-RELATED"/>
    <property type="match status" value="1"/>
</dbReference>
<feature type="domain" description="J" evidence="1">
    <location>
        <begin position="325"/>
        <end position="397"/>
    </location>
</feature>
<dbReference type="SUPFAM" id="SSF46565">
    <property type="entry name" value="Chaperone J-domain"/>
    <property type="match status" value="1"/>
</dbReference>
<name>A0AAQ3N4F0_VIGMU</name>
<evidence type="ECO:0000313" key="3">
    <source>
        <dbReference type="Proteomes" id="UP001374535"/>
    </source>
</evidence>
<organism evidence="2 3">
    <name type="scientific">Vigna mungo</name>
    <name type="common">Black gram</name>
    <name type="synonym">Phaseolus mungo</name>
    <dbReference type="NCBI Taxonomy" id="3915"/>
    <lineage>
        <taxon>Eukaryota</taxon>
        <taxon>Viridiplantae</taxon>
        <taxon>Streptophyta</taxon>
        <taxon>Embryophyta</taxon>
        <taxon>Tracheophyta</taxon>
        <taxon>Spermatophyta</taxon>
        <taxon>Magnoliopsida</taxon>
        <taxon>eudicotyledons</taxon>
        <taxon>Gunneridae</taxon>
        <taxon>Pentapetalae</taxon>
        <taxon>rosids</taxon>
        <taxon>fabids</taxon>
        <taxon>Fabales</taxon>
        <taxon>Fabaceae</taxon>
        <taxon>Papilionoideae</taxon>
        <taxon>50 kb inversion clade</taxon>
        <taxon>NPAAA clade</taxon>
        <taxon>indigoferoid/millettioid clade</taxon>
        <taxon>Phaseoleae</taxon>
        <taxon>Vigna</taxon>
    </lineage>
</organism>
<dbReference type="AlphaFoldDB" id="A0AAQ3N4F0"/>
<protein>
    <recommendedName>
        <fullName evidence="1">J domain-containing protein</fullName>
    </recommendedName>
</protein>
<dbReference type="SMART" id="SM00271">
    <property type="entry name" value="DnaJ"/>
    <property type="match status" value="1"/>
</dbReference>
<dbReference type="Pfam" id="PF00226">
    <property type="entry name" value="DnaJ"/>
    <property type="match status" value="1"/>
</dbReference>
<sequence length="426" mass="48387">MVVLARKKRTCPRQWRFLVKMMNDGANIVGWRRLNQGGAILFLVPSIEEYKLANRSGAVLVAIDSIKTIQQHKKCQQVQLEASWRLPRTILQEKCGEQGEIRSGKFTLQQLFQQSKLIDEETIGYRHFSSDYRGMLCIISCLRGLMLEFLFISTIESKDQRYSDVKGIENKVGKDERYSVDWTTNADLWVVVMIRHGDGGIVTNGCVTVANDMHEAMIVALHKNSQHHTSVGSFPSNRLNMRRSAMKNSLVRIGGIEGEWVKCRRRLTFEPESSLDHVSNRPWEDSSVALLEDFLHRSVNFLALFQSLLFEACGRTEGGSNGGSCYYSVLGIRRDTSFSDIRTAYRKPAMRWHPDKWARNLATVGEASSENRRSVSQADSVVYQTEKQLKELGDKVLGLVKDKVEAKLGELKDAILGVRNKLLRMP</sequence>
<dbReference type="PROSITE" id="PS50076">
    <property type="entry name" value="DNAJ_2"/>
    <property type="match status" value="1"/>
</dbReference>
<dbReference type="Gene3D" id="1.10.287.110">
    <property type="entry name" value="DnaJ domain"/>
    <property type="match status" value="1"/>
</dbReference>
<dbReference type="InterPro" id="IPR001623">
    <property type="entry name" value="DnaJ_domain"/>
</dbReference>
<dbReference type="EMBL" id="CP144694">
    <property type="protein sequence ID" value="WVZ02143.1"/>
    <property type="molecule type" value="Genomic_DNA"/>
</dbReference>
<dbReference type="CDD" id="cd06257">
    <property type="entry name" value="DnaJ"/>
    <property type="match status" value="1"/>
</dbReference>
<accession>A0AAQ3N4F0</accession>
<gene>
    <name evidence="2" type="ORF">V8G54_022949</name>
</gene>
<reference evidence="2 3" key="1">
    <citation type="journal article" date="2023" name="Life. Sci Alliance">
        <title>Evolutionary insights into 3D genome organization and epigenetic landscape of Vigna mungo.</title>
        <authorList>
            <person name="Junaid A."/>
            <person name="Singh B."/>
            <person name="Bhatia S."/>
        </authorList>
    </citation>
    <scope>NUCLEOTIDE SEQUENCE [LARGE SCALE GENOMIC DNA]</scope>
    <source>
        <strain evidence="2">Urdbean</strain>
    </source>
</reference>
<dbReference type="InterPro" id="IPR036869">
    <property type="entry name" value="J_dom_sf"/>
</dbReference>
<evidence type="ECO:0000313" key="2">
    <source>
        <dbReference type="EMBL" id="WVZ02143.1"/>
    </source>
</evidence>
<dbReference type="Proteomes" id="UP001374535">
    <property type="component" value="Chromosome 7"/>
</dbReference>
<proteinExistence type="predicted"/>